<dbReference type="InterPro" id="IPR002784">
    <property type="entry name" value="Ribosomal_eL14_dom"/>
</dbReference>
<keyword evidence="6" id="KW-1185">Reference proteome</keyword>
<dbReference type="Gene3D" id="6.10.250.2270">
    <property type="match status" value="1"/>
</dbReference>
<dbReference type="CDD" id="cd23702">
    <property type="entry name" value="eL14"/>
    <property type="match status" value="1"/>
</dbReference>
<evidence type="ECO:0000259" key="4">
    <source>
        <dbReference type="Pfam" id="PF01929"/>
    </source>
</evidence>
<dbReference type="InterPro" id="IPR014722">
    <property type="entry name" value="Rib_uL2_dom2"/>
</dbReference>
<organism evidence="5 6">
    <name type="scientific">Candidozyma haemuli</name>
    <dbReference type="NCBI Taxonomy" id="45357"/>
    <lineage>
        <taxon>Eukaryota</taxon>
        <taxon>Fungi</taxon>
        <taxon>Dikarya</taxon>
        <taxon>Ascomycota</taxon>
        <taxon>Saccharomycotina</taxon>
        <taxon>Pichiomycetes</taxon>
        <taxon>Metschnikowiaceae</taxon>
        <taxon>Candidozyma</taxon>
    </lineage>
</organism>
<evidence type="ECO:0000256" key="2">
    <source>
        <dbReference type="ARBA" id="ARBA00022980"/>
    </source>
</evidence>
<protein>
    <recommendedName>
        <fullName evidence="4">Large ribosomal subunit protein eL14 domain-containing protein</fullName>
    </recommendedName>
</protein>
<proteinExistence type="inferred from homology"/>
<dbReference type="SUPFAM" id="SSF50104">
    <property type="entry name" value="Translation proteins SH3-like domain"/>
    <property type="match status" value="1"/>
</dbReference>
<dbReference type="PANTHER" id="PTHR11127">
    <property type="entry name" value="60S RIBOSOMAL PROTEIN L14"/>
    <property type="match status" value="1"/>
</dbReference>
<dbReference type="InterPro" id="IPR008991">
    <property type="entry name" value="Translation_prot_SH3-like_sf"/>
</dbReference>
<dbReference type="Proteomes" id="UP000825434">
    <property type="component" value="Chromosome 2"/>
</dbReference>
<sequence length="164" mass="18309">MSTTVKTANWRYVESGRIVLIDSSKLATIVEIIDQKRKPNTPPCSPNEDEHNGAISIAKLPFHVKIPRDPVLIDGPAVERQAIPLNKVVLTPLVLERLPRGSRTATVNKKWAAADIDGKWAATSWAKKLAVRQRRANLSDFERFQVMVLRKQKRLAVSKIAAKA</sequence>
<comment type="similarity">
    <text evidence="1">Belongs to the eukaryotic ribosomal protein eL14 family.</text>
</comment>
<evidence type="ECO:0000313" key="6">
    <source>
        <dbReference type="Proteomes" id="UP000825434"/>
    </source>
</evidence>
<keyword evidence="2" id="KW-0689">Ribosomal protein</keyword>
<keyword evidence="3" id="KW-0687">Ribonucleoprotein</keyword>
<dbReference type="Gene3D" id="2.30.30.30">
    <property type="match status" value="1"/>
</dbReference>
<name>A0ABX8I861_9ASCO</name>
<accession>A0ABX8I861</accession>
<dbReference type="PANTHER" id="PTHR11127:SF2">
    <property type="entry name" value="LARGE RIBOSOMAL SUBUNIT PROTEIN EL14"/>
    <property type="match status" value="1"/>
</dbReference>
<dbReference type="EMBL" id="CP076662">
    <property type="protein sequence ID" value="QWU88167.1"/>
    <property type="molecule type" value="Genomic_DNA"/>
</dbReference>
<dbReference type="Pfam" id="PF01929">
    <property type="entry name" value="Ribosomal_L14e"/>
    <property type="match status" value="1"/>
</dbReference>
<feature type="domain" description="Large ribosomal subunit protein eL14" evidence="4">
    <location>
        <begin position="79"/>
        <end position="154"/>
    </location>
</feature>
<evidence type="ECO:0000256" key="3">
    <source>
        <dbReference type="ARBA" id="ARBA00023274"/>
    </source>
</evidence>
<reference evidence="5 6" key="1">
    <citation type="submission" date="2021-06" db="EMBL/GenBank/DDBJ databases">
        <title>Candida outbreak in Lebanon.</title>
        <authorList>
            <person name="Finianos M."/>
        </authorList>
    </citation>
    <scope>NUCLEOTIDE SEQUENCE [LARGE SCALE GENOMIC DNA]</scope>
    <source>
        <strain evidence="5">CA3LBN</strain>
    </source>
</reference>
<evidence type="ECO:0000313" key="5">
    <source>
        <dbReference type="EMBL" id="QWU88167.1"/>
    </source>
</evidence>
<evidence type="ECO:0000256" key="1">
    <source>
        <dbReference type="ARBA" id="ARBA00006592"/>
    </source>
</evidence>
<dbReference type="InterPro" id="IPR039660">
    <property type="entry name" value="Ribosomal_eL14"/>
</dbReference>
<gene>
    <name evidence="5" type="ORF">CA3LBN_002432</name>
</gene>